<sequence length="214" mass="23583">MAGAGGKSMGSYDYLIKLMLIGDSGVGKSSLLLRFSDDSFDMNCTPTIGIDFKLRTIELDGKKIKLQLLDTAGQERFKTITTAHYRNAMGILLVYDITNEQSFKNIEEWLKNIEKHTSQPVNKILIGNKTDLGAQRKVSTEEGRKLAEQLNMAFYETSAKDKSMVDEAFFALTRDIKKRLGEHPGPNKSSGTVQVSKQEESSSAGKKKSCGGCA</sequence>
<organism evidence="14">
    <name type="scientific">Hanusia phi</name>
    <dbReference type="NCBI Taxonomy" id="3032"/>
    <lineage>
        <taxon>Eukaryota</taxon>
        <taxon>Cryptophyceae</taxon>
        <taxon>Pyrenomonadales</taxon>
        <taxon>Geminigeraceae</taxon>
        <taxon>Hanusia</taxon>
    </lineage>
</organism>
<evidence type="ECO:0000256" key="9">
    <source>
        <dbReference type="ARBA" id="ARBA00023136"/>
    </source>
</evidence>
<proteinExistence type="inferred from homology"/>
<evidence type="ECO:0000256" key="4">
    <source>
        <dbReference type="ARBA" id="ARBA00022448"/>
    </source>
</evidence>
<dbReference type="SMART" id="SM00173">
    <property type="entry name" value="RAS"/>
    <property type="match status" value="1"/>
</dbReference>
<protein>
    <submittedName>
        <fullName evidence="14">Uncharacterized protein</fullName>
    </submittedName>
</protein>
<dbReference type="SMART" id="SM00175">
    <property type="entry name" value="RAB"/>
    <property type="match status" value="1"/>
</dbReference>
<dbReference type="PROSITE" id="PS51421">
    <property type="entry name" value="RAS"/>
    <property type="match status" value="1"/>
</dbReference>
<dbReference type="Pfam" id="PF00071">
    <property type="entry name" value="Ras"/>
    <property type="match status" value="1"/>
</dbReference>
<dbReference type="SUPFAM" id="SSF52540">
    <property type="entry name" value="P-loop containing nucleoside triphosphate hydrolases"/>
    <property type="match status" value="1"/>
</dbReference>
<dbReference type="PANTHER" id="PTHR47980">
    <property type="entry name" value="LD44762P"/>
    <property type="match status" value="1"/>
</dbReference>
<gene>
    <name evidence="13" type="ORF">HPHI1048_LOCUS433</name>
    <name evidence="14" type="ORF">HPHI1048_LOCUS434</name>
</gene>
<dbReference type="InterPro" id="IPR027417">
    <property type="entry name" value="P-loop_NTPase"/>
</dbReference>
<dbReference type="GO" id="GO:0009507">
    <property type="term" value="C:chloroplast"/>
    <property type="evidence" value="ECO:0007669"/>
    <property type="project" value="UniProtKB-SubCell"/>
</dbReference>
<keyword evidence="4" id="KW-0813">Transport</keyword>
<dbReference type="PROSITE" id="PS51420">
    <property type="entry name" value="RHO"/>
    <property type="match status" value="1"/>
</dbReference>
<dbReference type="InterPro" id="IPR005225">
    <property type="entry name" value="Small_GTP-bd"/>
</dbReference>
<evidence type="ECO:0000256" key="5">
    <source>
        <dbReference type="ARBA" id="ARBA00022475"/>
    </source>
</evidence>
<dbReference type="GO" id="GO:0005525">
    <property type="term" value="F:GTP binding"/>
    <property type="evidence" value="ECO:0007669"/>
    <property type="project" value="UniProtKB-KW"/>
</dbReference>
<dbReference type="EMBL" id="HBEO01000601">
    <property type="protein sequence ID" value="CAD8465858.1"/>
    <property type="molecule type" value="Transcribed_RNA"/>
</dbReference>
<dbReference type="GO" id="GO:0015031">
    <property type="term" value="P:protein transport"/>
    <property type="evidence" value="ECO:0007669"/>
    <property type="project" value="UniProtKB-KW"/>
</dbReference>
<dbReference type="AlphaFoldDB" id="A0A6T7LZX2"/>
<dbReference type="FunFam" id="3.40.50.300:FF:000363">
    <property type="entry name" value="Secretion related GTPase srgA"/>
    <property type="match status" value="1"/>
</dbReference>
<dbReference type="EMBL" id="HBEO01000600">
    <property type="protein sequence ID" value="CAD8465857.1"/>
    <property type="molecule type" value="Transcribed_RNA"/>
</dbReference>
<keyword evidence="11" id="KW-0636">Prenylation</keyword>
<evidence type="ECO:0000313" key="14">
    <source>
        <dbReference type="EMBL" id="CAD8465858.1"/>
    </source>
</evidence>
<accession>A0A6T7LZX2</accession>
<dbReference type="GO" id="GO:0003924">
    <property type="term" value="F:GTPase activity"/>
    <property type="evidence" value="ECO:0007669"/>
    <property type="project" value="InterPro"/>
</dbReference>
<evidence type="ECO:0000256" key="3">
    <source>
        <dbReference type="ARBA" id="ARBA00006270"/>
    </source>
</evidence>
<comment type="subcellular location">
    <subcellularLocation>
        <location evidence="2">Cell membrane</location>
        <topology evidence="2">Lipid-anchor</topology>
        <orientation evidence="2">Cytoplasmic side</orientation>
    </subcellularLocation>
    <subcellularLocation>
        <location evidence="1">Plastid</location>
        <location evidence="1">Chloroplast</location>
    </subcellularLocation>
</comment>
<dbReference type="PRINTS" id="PR00449">
    <property type="entry name" value="RASTRNSFRMNG"/>
</dbReference>
<dbReference type="PROSITE" id="PS51419">
    <property type="entry name" value="RAB"/>
    <property type="match status" value="1"/>
</dbReference>
<keyword evidence="10" id="KW-0449">Lipoprotein</keyword>
<comment type="similarity">
    <text evidence="3">Belongs to the small GTPase superfamily. Rab family.</text>
</comment>
<evidence type="ECO:0000256" key="7">
    <source>
        <dbReference type="ARBA" id="ARBA00022927"/>
    </source>
</evidence>
<evidence type="ECO:0000256" key="2">
    <source>
        <dbReference type="ARBA" id="ARBA00004342"/>
    </source>
</evidence>
<dbReference type="InterPro" id="IPR001806">
    <property type="entry name" value="Small_GTPase"/>
</dbReference>
<dbReference type="Gene3D" id="3.40.50.300">
    <property type="entry name" value="P-loop containing nucleotide triphosphate hydrolases"/>
    <property type="match status" value="1"/>
</dbReference>
<dbReference type="GO" id="GO:0005886">
    <property type="term" value="C:plasma membrane"/>
    <property type="evidence" value="ECO:0007669"/>
    <property type="project" value="UniProtKB-SubCell"/>
</dbReference>
<keyword evidence="7" id="KW-0653">Protein transport</keyword>
<keyword evidence="8" id="KW-0342">GTP-binding</keyword>
<feature type="compositionally biased region" description="Basic residues" evidence="12">
    <location>
        <begin position="205"/>
        <end position="214"/>
    </location>
</feature>
<dbReference type="NCBIfam" id="TIGR00231">
    <property type="entry name" value="small_GTP"/>
    <property type="match status" value="1"/>
</dbReference>
<evidence type="ECO:0000256" key="12">
    <source>
        <dbReference type="SAM" id="MobiDB-lite"/>
    </source>
</evidence>
<keyword evidence="9" id="KW-0472">Membrane</keyword>
<evidence type="ECO:0000256" key="1">
    <source>
        <dbReference type="ARBA" id="ARBA00004229"/>
    </source>
</evidence>
<dbReference type="SMART" id="SM00176">
    <property type="entry name" value="RAN"/>
    <property type="match status" value="1"/>
</dbReference>
<evidence type="ECO:0000256" key="11">
    <source>
        <dbReference type="ARBA" id="ARBA00023289"/>
    </source>
</evidence>
<dbReference type="SMART" id="SM00174">
    <property type="entry name" value="RHO"/>
    <property type="match status" value="1"/>
</dbReference>
<evidence type="ECO:0000256" key="6">
    <source>
        <dbReference type="ARBA" id="ARBA00022741"/>
    </source>
</evidence>
<feature type="compositionally biased region" description="Polar residues" evidence="12">
    <location>
        <begin position="187"/>
        <end position="196"/>
    </location>
</feature>
<keyword evidence="6" id="KW-0547">Nucleotide-binding</keyword>
<name>A0A6T7LZX2_9CRYP</name>
<dbReference type="InterPro" id="IPR050305">
    <property type="entry name" value="Small_GTPase_Rab"/>
</dbReference>
<reference evidence="14" key="1">
    <citation type="submission" date="2021-01" db="EMBL/GenBank/DDBJ databases">
        <authorList>
            <person name="Corre E."/>
            <person name="Pelletier E."/>
            <person name="Niang G."/>
            <person name="Scheremetjew M."/>
            <person name="Finn R."/>
            <person name="Kale V."/>
            <person name="Holt S."/>
            <person name="Cochrane G."/>
            <person name="Meng A."/>
            <person name="Brown T."/>
            <person name="Cohen L."/>
        </authorList>
    </citation>
    <scope>NUCLEOTIDE SEQUENCE</scope>
    <source>
        <strain evidence="14">CCMP325</strain>
    </source>
</reference>
<keyword evidence="5" id="KW-1003">Cell membrane</keyword>
<evidence type="ECO:0000313" key="13">
    <source>
        <dbReference type="EMBL" id="CAD8465857.1"/>
    </source>
</evidence>
<feature type="region of interest" description="Disordered" evidence="12">
    <location>
        <begin position="179"/>
        <end position="214"/>
    </location>
</feature>
<evidence type="ECO:0000256" key="8">
    <source>
        <dbReference type="ARBA" id="ARBA00023134"/>
    </source>
</evidence>
<evidence type="ECO:0000256" key="10">
    <source>
        <dbReference type="ARBA" id="ARBA00023288"/>
    </source>
</evidence>